<accession>I0WHU0</accession>
<organism evidence="1 2">
    <name type="scientific">Imtechella halotolerans K1</name>
    <dbReference type="NCBI Taxonomy" id="946077"/>
    <lineage>
        <taxon>Bacteria</taxon>
        <taxon>Pseudomonadati</taxon>
        <taxon>Bacteroidota</taxon>
        <taxon>Flavobacteriia</taxon>
        <taxon>Flavobacteriales</taxon>
        <taxon>Flavobacteriaceae</taxon>
        <taxon>Imtechella</taxon>
    </lineage>
</organism>
<comment type="caution">
    <text evidence="1">The sequence shown here is derived from an EMBL/GenBank/DDBJ whole genome shotgun (WGS) entry which is preliminary data.</text>
</comment>
<evidence type="ECO:0000313" key="2">
    <source>
        <dbReference type="Proteomes" id="UP000005938"/>
    </source>
</evidence>
<dbReference type="Proteomes" id="UP000005938">
    <property type="component" value="Unassembled WGS sequence"/>
</dbReference>
<evidence type="ECO:0000313" key="1">
    <source>
        <dbReference type="EMBL" id="EID75956.1"/>
    </source>
</evidence>
<dbReference type="STRING" id="946077.W5A_03399"/>
<keyword evidence="2" id="KW-1185">Reference proteome</keyword>
<proteinExistence type="predicted"/>
<reference evidence="1 2" key="1">
    <citation type="journal article" date="2012" name="J. Bacteriol.">
        <title>Genome Sequence of the Halotolerant Bacterium Imtechella halotolerans K1T.</title>
        <authorList>
            <person name="Kumar S."/>
            <person name="Vikram S."/>
            <person name="Subramanian S."/>
            <person name="Raghava G.P."/>
            <person name="Pinnaka A.K."/>
        </authorList>
    </citation>
    <scope>NUCLEOTIDE SEQUENCE [LARGE SCALE GENOMIC DNA]</scope>
    <source>
        <strain evidence="1 2">K1</strain>
    </source>
</reference>
<dbReference type="OrthoDB" id="1524637at2"/>
<dbReference type="RefSeq" id="WP_008237437.1">
    <property type="nucleotide sequence ID" value="NZ_AJJU01000003.1"/>
</dbReference>
<dbReference type="eggNOG" id="ENOG5032VI6">
    <property type="taxonomic scope" value="Bacteria"/>
</dbReference>
<protein>
    <recommendedName>
        <fullName evidence="3">Nitrogen regulatory protein P-II</fullName>
    </recommendedName>
</protein>
<dbReference type="AlphaFoldDB" id="I0WHU0"/>
<evidence type="ECO:0008006" key="3">
    <source>
        <dbReference type="Google" id="ProtNLM"/>
    </source>
</evidence>
<dbReference type="EMBL" id="AJJU01000003">
    <property type="protein sequence ID" value="EID75956.1"/>
    <property type="molecule type" value="Genomic_DNA"/>
</dbReference>
<name>I0WHU0_9FLAO</name>
<gene>
    <name evidence="1" type="ORF">W5A_03399</name>
</gene>
<sequence length="101" mass="11404">MKLVIVTTVSAFQKDVLKLFKQADIEAFSSSEIDGYKTAPSLMATQTWFPSEKGGHESLMFFSFTKASKIESLFKLIESFNNQMETNNPIRAIVIPVEKHI</sequence>